<keyword evidence="13" id="KW-0966">Cell projection</keyword>
<keyword evidence="10" id="KW-0969">Cilium</keyword>
<evidence type="ECO:0000256" key="9">
    <source>
        <dbReference type="ARBA" id="ARBA00022989"/>
    </source>
</evidence>
<dbReference type="PANTHER" id="PTHR13306:SF6">
    <property type="entry name" value="TRANSMEMBRANE PROTEIN 138"/>
    <property type="match status" value="1"/>
</dbReference>
<reference evidence="16" key="1">
    <citation type="submission" date="2025-08" db="UniProtKB">
        <authorList>
            <consortium name="RefSeq"/>
        </authorList>
    </citation>
    <scope>IDENTIFICATION</scope>
</reference>
<evidence type="ECO:0000256" key="7">
    <source>
        <dbReference type="ARBA" id="ARBA00022692"/>
    </source>
</evidence>
<evidence type="ECO:0000256" key="12">
    <source>
        <dbReference type="ARBA" id="ARBA00023180"/>
    </source>
</evidence>
<dbReference type="GO" id="GO:0005774">
    <property type="term" value="C:vacuolar membrane"/>
    <property type="evidence" value="ECO:0007669"/>
    <property type="project" value="UniProtKB-SubCell"/>
</dbReference>
<dbReference type="InterPro" id="IPR024133">
    <property type="entry name" value="TM_138"/>
</dbReference>
<evidence type="ECO:0000256" key="14">
    <source>
        <dbReference type="SAM" id="Phobius"/>
    </source>
</evidence>
<dbReference type="OrthoDB" id="189688at2759"/>
<evidence type="ECO:0000256" key="5">
    <source>
        <dbReference type="ARBA" id="ARBA00014515"/>
    </source>
</evidence>
<keyword evidence="8" id="KW-0970">Cilium biogenesis/degradation</keyword>
<dbReference type="GeneID" id="105665644"/>
<comment type="subcellular location">
    <subcellularLocation>
        <location evidence="3">Cell projection</location>
        <location evidence="3">Cilium</location>
    </subcellularLocation>
    <subcellularLocation>
        <location evidence="2">Vacuole membrane</location>
        <topology evidence="2">Multi-pass membrane protein</topology>
    </subcellularLocation>
</comment>
<keyword evidence="15" id="KW-1185">Reference proteome</keyword>
<evidence type="ECO:0000256" key="2">
    <source>
        <dbReference type="ARBA" id="ARBA00004128"/>
    </source>
</evidence>
<evidence type="ECO:0000313" key="15">
    <source>
        <dbReference type="Proteomes" id="UP000835206"/>
    </source>
</evidence>
<dbReference type="Pfam" id="PF14935">
    <property type="entry name" value="TMEM138"/>
    <property type="match status" value="1"/>
</dbReference>
<gene>
    <name evidence="16" type="primary">LOC105665644</name>
</gene>
<evidence type="ECO:0000256" key="4">
    <source>
        <dbReference type="ARBA" id="ARBA00010572"/>
    </source>
</evidence>
<feature type="transmembrane region" description="Helical" evidence="14">
    <location>
        <begin position="9"/>
        <end position="30"/>
    </location>
</feature>
<comment type="similarity">
    <text evidence="4">Belongs to the TMEM138 family.</text>
</comment>
<evidence type="ECO:0000256" key="13">
    <source>
        <dbReference type="ARBA" id="ARBA00023273"/>
    </source>
</evidence>
<evidence type="ECO:0000256" key="11">
    <source>
        <dbReference type="ARBA" id="ARBA00023136"/>
    </source>
</evidence>
<accession>A0A9B2ML23</accession>
<dbReference type="GO" id="GO:0005929">
    <property type="term" value="C:cilium"/>
    <property type="evidence" value="ECO:0007669"/>
    <property type="project" value="UniProtKB-SubCell"/>
</dbReference>
<dbReference type="RefSeq" id="XP_012163064.1">
    <property type="nucleotide sequence ID" value="XM_012307674.3"/>
</dbReference>
<keyword evidence="7 14" id="KW-0812">Transmembrane</keyword>
<proteinExistence type="inferred from homology"/>
<organism evidence="15 16">
    <name type="scientific">Bombus terrestris</name>
    <name type="common">Buff-tailed bumblebee</name>
    <name type="synonym">Apis terrestris</name>
    <dbReference type="NCBI Taxonomy" id="30195"/>
    <lineage>
        <taxon>Eukaryota</taxon>
        <taxon>Metazoa</taxon>
        <taxon>Ecdysozoa</taxon>
        <taxon>Arthropoda</taxon>
        <taxon>Hexapoda</taxon>
        <taxon>Insecta</taxon>
        <taxon>Pterygota</taxon>
        <taxon>Neoptera</taxon>
        <taxon>Endopterygota</taxon>
        <taxon>Hymenoptera</taxon>
        <taxon>Apocrita</taxon>
        <taxon>Aculeata</taxon>
        <taxon>Apoidea</taxon>
        <taxon>Anthophila</taxon>
        <taxon>Apidae</taxon>
        <taxon>Bombus</taxon>
        <taxon>Bombus</taxon>
    </lineage>
</organism>
<protein>
    <recommendedName>
        <fullName evidence="5">Transmembrane protein 138</fullName>
    </recommendedName>
</protein>
<evidence type="ECO:0000256" key="1">
    <source>
        <dbReference type="ARBA" id="ARBA00003709"/>
    </source>
</evidence>
<evidence type="ECO:0000256" key="8">
    <source>
        <dbReference type="ARBA" id="ARBA00022794"/>
    </source>
</evidence>
<keyword evidence="6" id="KW-0926">Vacuole</keyword>
<feature type="transmembrane region" description="Helical" evidence="14">
    <location>
        <begin position="80"/>
        <end position="100"/>
    </location>
</feature>
<evidence type="ECO:0000256" key="6">
    <source>
        <dbReference type="ARBA" id="ARBA00022554"/>
    </source>
</evidence>
<evidence type="ECO:0000256" key="10">
    <source>
        <dbReference type="ARBA" id="ARBA00023069"/>
    </source>
</evidence>
<dbReference type="PANTHER" id="PTHR13306">
    <property type="entry name" value="TRANSMEMBRANE PROTEIN 138"/>
    <property type="match status" value="1"/>
</dbReference>
<dbReference type="KEGG" id="bter:105665644"/>
<evidence type="ECO:0000313" key="16">
    <source>
        <dbReference type="RefSeq" id="XP_012163064.1"/>
    </source>
</evidence>
<name>A0A9B2ML23_BOMTE</name>
<comment type="function">
    <text evidence="1">Required for ciliogenesis.</text>
</comment>
<keyword evidence="9 14" id="KW-1133">Transmembrane helix</keyword>
<dbReference type="Proteomes" id="UP000835206">
    <property type="component" value="Chromosome 4"/>
</dbReference>
<sequence length="186" mass="21965">MSTINTKRYLVTIIIQYLVLFFDIFVNSFATFSRANPINLLILYVAQDICLIMTITLLLVNFFSTYIFQIGLIQLLYTKFRVTLILCIIYMVLSICLHTWDVKVHWSSPLKYYWTKDFHVFYSLHRGGNIFSIKFMYIVLLQLFHVQLQFYTIISIKGHLLESQIQDSMKVQRGFKASSACHNIYN</sequence>
<keyword evidence="12" id="KW-0325">Glycoprotein</keyword>
<evidence type="ECO:0000256" key="3">
    <source>
        <dbReference type="ARBA" id="ARBA00004138"/>
    </source>
</evidence>
<keyword evidence="11 14" id="KW-0472">Membrane</keyword>
<dbReference type="GO" id="GO:0030030">
    <property type="term" value="P:cell projection organization"/>
    <property type="evidence" value="ECO:0007669"/>
    <property type="project" value="UniProtKB-KW"/>
</dbReference>
<dbReference type="AlphaFoldDB" id="A0A9B2ML23"/>
<feature type="transmembrane region" description="Helical" evidence="14">
    <location>
        <begin position="42"/>
        <end position="68"/>
    </location>
</feature>